<feature type="compositionally biased region" description="Basic and acidic residues" evidence="1">
    <location>
        <begin position="16"/>
        <end position="26"/>
    </location>
</feature>
<dbReference type="EMBL" id="MU001637">
    <property type="protein sequence ID" value="KAF2481938.1"/>
    <property type="molecule type" value="Genomic_DNA"/>
</dbReference>
<feature type="region of interest" description="Disordered" evidence="1">
    <location>
        <begin position="149"/>
        <end position="285"/>
    </location>
</feature>
<feature type="compositionally biased region" description="Polar residues" evidence="1">
    <location>
        <begin position="259"/>
        <end position="285"/>
    </location>
</feature>
<organism evidence="2 3">
    <name type="scientific">Neohortaea acidophila</name>
    <dbReference type="NCBI Taxonomy" id="245834"/>
    <lineage>
        <taxon>Eukaryota</taxon>
        <taxon>Fungi</taxon>
        <taxon>Dikarya</taxon>
        <taxon>Ascomycota</taxon>
        <taxon>Pezizomycotina</taxon>
        <taxon>Dothideomycetes</taxon>
        <taxon>Dothideomycetidae</taxon>
        <taxon>Mycosphaerellales</taxon>
        <taxon>Teratosphaeriaceae</taxon>
        <taxon>Neohortaea</taxon>
    </lineage>
</organism>
<evidence type="ECO:0000313" key="3">
    <source>
        <dbReference type="Proteomes" id="UP000799767"/>
    </source>
</evidence>
<feature type="compositionally biased region" description="Pro residues" evidence="1">
    <location>
        <begin position="1"/>
        <end position="15"/>
    </location>
</feature>
<sequence>MPPLRNLPAAKPPPAKTERSHEENQERAYIAASRRSDRSLEARVESARRASEIHEKRTGRRLRVTEQDVINEEMYEEEDDNIPWRYRHLSMMPNLASLPPDLKRRVEAQLAFEMERSRMVDPTGRFGQGSQFMNPGMMSMPLGGQQSMFSPSMYSMAQPSTTMSPQSAMFPPPSPSMAQQQARAGTPGQHRQSPYLRPGQQARSASIADPQELSMHTQQQSHSAQSPQTSSSLSDRRMSLPTNRNSQSPNPSKAAKITHTGSSQRSPTDSSMHAQPHFSQPYSFADSNPYAPLTSTLPLNTQQLLGGDGMFGFMGDFNSPPLKHNSFGMDPPMYNYNPNASLKSTNKRSHDQITTTTGLEQTLMPTASALHGQQGGASGFYDSPISPDQSMLNTSSAIDSGFDGSGFYDDNFQLDAFNSSGQGSPAADFSNFTNDELYRDSSFAF</sequence>
<protein>
    <submittedName>
        <fullName evidence="2">Uncharacterized protein</fullName>
    </submittedName>
</protein>
<reference evidence="2" key="1">
    <citation type="journal article" date="2020" name="Stud. Mycol.">
        <title>101 Dothideomycetes genomes: a test case for predicting lifestyles and emergence of pathogens.</title>
        <authorList>
            <person name="Haridas S."/>
            <person name="Albert R."/>
            <person name="Binder M."/>
            <person name="Bloem J."/>
            <person name="Labutti K."/>
            <person name="Salamov A."/>
            <person name="Andreopoulos B."/>
            <person name="Baker S."/>
            <person name="Barry K."/>
            <person name="Bills G."/>
            <person name="Bluhm B."/>
            <person name="Cannon C."/>
            <person name="Castanera R."/>
            <person name="Culley D."/>
            <person name="Daum C."/>
            <person name="Ezra D."/>
            <person name="Gonzalez J."/>
            <person name="Henrissat B."/>
            <person name="Kuo A."/>
            <person name="Liang C."/>
            <person name="Lipzen A."/>
            <person name="Lutzoni F."/>
            <person name="Magnuson J."/>
            <person name="Mondo S."/>
            <person name="Nolan M."/>
            <person name="Ohm R."/>
            <person name="Pangilinan J."/>
            <person name="Park H.-J."/>
            <person name="Ramirez L."/>
            <person name="Alfaro M."/>
            <person name="Sun H."/>
            <person name="Tritt A."/>
            <person name="Yoshinaga Y."/>
            <person name="Zwiers L.-H."/>
            <person name="Turgeon B."/>
            <person name="Goodwin S."/>
            <person name="Spatafora J."/>
            <person name="Crous P."/>
            <person name="Grigoriev I."/>
        </authorList>
    </citation>
    <scope>NUCLEOTIDE SEQUENCE</scope>
    <source>
        <strain evidence="2">CBS 113389</strain>
    </source>
</reference>
<feature type="compositionally biased region" description="Polar residues" evidence="1">
    <location>
        <begin position="240"/>
        <end position="251"/>
    </location>
</feature>
<feature type="compositionally biased region" description="Polar residues" evidence="1">
    <location>
        <begin position="149"/>
        <end position="162"/>
    </location>
</feature>
<evidence type="ECO:0000313" key="2">
    <source>
        <dbReference type="EMBL" id="KAF2481938.1"/>
    </source>
</evidence>
<dbReference type="Proteomes" id="UP000799767">
    <property type="component" value="Unassembled WGS sequence"/>
</dbReference>
<keyword evidence="3" id="KW-1185">Reference proteome</keyword>
<dbReference type="GeneID" id="54470839"/>
<feature type="region of interest" description="Disordered" evidence="1">
    <location>
        <begin position="1"/>
        <end position="56"/>
    </location>
</feature>
<dbReference type="AlphaFoldDB" id="A0A6A6PPC2"/>
<feature type="compositionally biased region" description="Low complexity" evidence="1">
    <location>
        <begin position="214"/>
        <end position="233"/>
    </location>
</feature>
<dbReference type="RefSeq" id="XP_033588508.1">
    <property type="nucleotide sequence ID" value="XM_033729837.1"/>
</dbReference>
<name>A0A6A6PPC2_9PEZI</name>
<evidence type="ECO:0000256" key="1">
    <source>
        <dbReference type="SAM" id="MobiDB-lite"/>
    </source>
</evidence>
<dbReference type="OrthoDB" id="5397087at2759"/>
<feature type="compositionally biased region" description="Basic and acidic residues" evidence="1">
    <location>
        <begin position="34"/>
        <end position="56"/>
    </location>
</feature>
<accession>A0A6A6PPC2</accession>
<proteinExistence type="predicted"/>
<gene>
    <name evidence="2" type="ORF">BDY17DRAFT_174211</name>
</gene>